<accession>A0A1M6Y079</accession>
<feature type="signal peptide" evidence="1">
    <location>
        <begin position="1"/>
        <end position="24"/>
    </location>
</feature>
<dbReference type="RefSeq" id="WP_154071434.1">
    <property type="nucleotide sequence ID" value="NZ_LT670844.1"/>
</dbReference>
<evidence type="ECO:0000313" key="2">
    <source>
        <dbReference type="EMBL" id="SHL11505.1"/>
    </source>
</evidence>
<evidence type="ECO:0000313" key="3">
    <source>
        <dbReference type="Proteomes" id="UP000189935"/>
    </source>
</evidence>
<gene>
    <name evidence="2" type="ORF">SAMN05444159_5033</name>
</gene>
<protein>
    <recommendedName>
        <fullName evidence="4">Cytochrome c domain-containing protein</fullName>
    </recommendedName>
</protein>
<sequence length="148" mass="16458">MLRRLFIVVAVPAAMAVSSLNTGAKTPPKLDYEFFKSRVEPVFLTKRPDHARCYVCHVESNNAFRLERLAPGARDWTEEQSRRNFETVSILVNPGDPDTSRLLLHPLAPEGGGDVFHSGGRQFSSKRDPAWRTLAAWVNGATLASPLK</sequence>
<proteinExistence type="predicted"/>
<feature type="chain" id="PRO_5013133428" description="Cytochrome c domain-containing protein" evidence="1">
    <location>
        <begin position="25"/>
        <end position="148"/>
    </location>
</feature>
<name>A0A1M6Y079_9BRAD</name>
<dbReference type="AlphaFoldDB" id="A0A1M6Y079"/>
<dbReference type="EMBL" id="LT670844">
    <property type="protein sequence ID" value="SHL11505.1"/>
    <property type="molecule type" value="Genomic_DNA"/>
</dbReference>
<dbReference type="Proteomes" id="UP000189935">
    <property type="component" value="Chromosome I"/>
</dbReference>
<evidence type="ECO:0000256" key="1">
    <source>
        <dbReference type="SAM" id="SignalP"/>
    </source>
</evidence>
<keyword evidence="1" id="KW-0732">Signal</keyword>
<evidence type="ECO:0008006" key="4">
    <source>
        <dbReference type="Google" id="ProtNLM"/>
    </source>
</evidence>
<dbReference type="OrthoDB" id="8235728at2"/>
<organism evidence="2 3">
    <name type="scientific">Bradyrhizobium lablabi</name>
    <dbReference type="NCBI Taxonomy" id="722472"/>
    <lineage>
        <taxon>Bacteria</taxon>
        <taxon>Pseudomonadati</taxon>
        <taxon>Pseudomonadota</taxon>
        <taxon>Alphaproteobacteria</taxon>
        <taxon>Hyphomicrobiales</taxon>
        <taxon>Nitrobacteraceae</taxon>
        <taxon>Bradyrhizobium</taxon>
    </lineage>
</organism>
<reference evidence="2 3" key="1">
    <citation type="submission" date="2016-11" db="EMBL/GenBank/DDBJ databases">
        <authorList>
            <person name="Jaros S."/>
            <person name="Januszkiewicz K."/>
            <person name="Wedrychowicz H."/>
        </authorList>
    </citation>
    <scope>NUCLEOTIDE SEQUENCE [LARGE SCALE GENOMIC DNA]</scope>
    <source>
        <strain evidence="2 3">GAS499</strain>
    </source>
</reference>